<dbReference type="EMBL" id="CAJNRG010013197">
    <property type="protein sequence ID" value="CAF2146163.1"/>
    <property type="molecule type" value="Genomic_DNA"/>
</dbReference>
<reference evidence="2" key="1">
    <citation type="submission" date="2021-02" db="EMBL/GenBank/DDBJ databases">
        <authorList>
            <person name="Nowell W R."/>
        </authorList>
    </citation>
    <scope>NUCLEOTIDE SEQUENCE</scope>
</reference>
<evidence type="ECO:0000313" key="3">
    <source>
        <dbReference type="Proteomes" id="UP000663887"/>
    </source>
</evidence>
<gene>
    <name evidence="2" type="ORF">XDN619_LOCUS27771</name>
</gene>
<dbReference type="Pfam" id="PF13517">
    <property type="entry name" value="FG-GAP_3"/>
    <property type="match status" value="1"/>
</dbReference>
<dbReference type="InterPro" id="IPR013517">
    <property type="entry name" value="FG-GAP"/>
</dbReference>
<dbReference type="InterPro" id="IPR028994">
    <property type="entry name" value="Integrin_alpha_N"/>
</dbReference>
<keyword evidence="1" id="KW-0732">Signal</keyword>
<organism evidence="2 3">
    <name type="scientific">Rotaria magnacalcarata</name>
    <dbReference type="NCBI Taxonomy" id="392030"/>
    <lineage>
        <taxon>Eukaryota</taxon>
        <taxon>Metazoa</taxon>
        <taxon>Spiralia</taxon>
        <taxon>Gnathifera</taxon>
        <taxon>Rotifera</taxon>
        <taxon>Eurotatoria</taxon>
        <taxon>Bdelloidea</taxon>
        <taxon>Philodinida</taxon>
        <taxon>Philodinidae</taxon>
        <taxon>Rotaria</taxon>
    </lineage>
</organism>
<evidence type="ECO:0000313" key="2">
    <source>
        <dbReference type="EMBL" id="CAF2146163.1"/>
    </source>
</evidence>
<accession>A0A816XJE7</accession>
<dbReference type="Proteomes" id="UP000663887">
    <property type="component" value="Unassembled WGS sequence"/>
</dbReference>
<evidence type="ECO:0008006" key="4">
    <source>
        <dbReference type="Google" id="ProtNLM"/>
    </source>
</evidence>
<dbReference type="AlphaFoldDB" id="A0A816XJE7"/>
<comment type="caution">
    <text evidence="2">The sequence shown here is derived from an EMBL/GenBank/DDBJ whole genome shotgun (WGS) entry which is preliminary data.</text>
</comment>
<dbReference type="SUPFAM" id="SSF69318">
    <property type="entry name" value="Integrin alpha N-terminal domain"/>
    <property type="match status" value="1"/>
</dbReference>
<evidence type="ECO:0000256" key="1">
    <source>
        <dbReference type="ARBA" id="ARBA00022729"/>
    </source>
</evidence>
<sequence length="120" mass="12886">MFSQTLAYLDDDHLDIVVPNSGTNNVGVFLGVEPRSRLATSIMIVIGNWFSNDVSLFLGYNNGTWGTKIFLSTGANLYSIATGDLNNDNNFDILVGHNGASSAGLMIGDGNDRFCNATDF</sequence>
<name>A0A816XJE7_9BILA</name>
<proteinExistence type="predicted"/>
<protein>
    <recommendedName>
        <fullName evidence="4">VCBS repeat-containing protein</fullName>
    </recommendedName>
</protein>